<comment type="caution">
    <text evidence="8">The sequence shown here is derived from an EMBL/GenBank/DDBJ whole genome shotgun (WGS) entry which is preliminary data.</text>
</comment>
<keyword evidence="3" id="KW-0238">DNA-binding</keyword>
<keyword evidence="5" id="KW-0539">Nucleus</keyword>
<comment type="subcellular location">
    <subcellularLocation>
        <location evidence="1">Nucleus</location>
    </subcellularLocation>
</comment>
<keyword evidence="9" id="KW-1185">Reference proteome</keyword>
<dbReference type="GO" id="GO:0003700">
    <property type="term" value="F:DNA-binding transcription factor activity"/>
    <property type="evidence" value="ECO:0007669"/>
    <property type="project" value="InterPro"/>
</dbReference>
<dbReference type="PROSITE" id="PS00036">
    <property type="entry name" value="BZIP_BASIC"/>
    <property type="match status" value="1"/>
</dbReference>
<protein>
    <recommendedName>
        <fullName evidence="7">BZIP domain-containing protein</fullName>
    </recommendedName>
</protein>
<dbReference type="CDD" id="cd14702">
    <property type="entry name" value="bZIP_plant_GBF1"/>
    <property type="match status" value="1"/>
</dbReference>
<evidence type="ECO:0000256" key="1">
    <source>
        <dbReference type="ARBA" id="ARBA00004123"/>
    </source>
</evidence>
<dbReference type="PANTHER" id="PTHR45764">
    <property type="entry name" value="BZIP TRANSCRIPTION FACTOR 44"/>
    <property type="match status" value="1"/>
</dbReference>
<dbReference type="GO" id="GO:0045893">
    <property type="term" value="P:positive regulation of DNA-templated transcription"/>
    <property type="evidence" value="ECO:0007669"/>
    <property type="project" value="TreeGrafter"/>
</dbReference>
<dbReference type="GO" id="GO:0046982">
    <property type="term" value="F:protein heterodimerization activity"/>
    <property type="evidence" value="ECO:0007669"/>
    <property type="project" value="UniProtKB-ARBA"/>
</dbReference>
<dbReference type="PANTHER" id="PTHR45764:SF76">
    <property type="entry name" value="OS02G0132500 PROTEIN"/>
    <property type="match status" value="1"/>
</dbReference>
<evidence type="ECO:0000256" key="5">
    <source>
        <dbReference type="ARBA" id="ARBA00023242"/>
    </source>
</evidence>
<evidence type="ECO:0000259" key="7">
    <source>
        <dbReference type="PROSITE" id="PS50217"/>
    </source>
</evidence>
<keyword evidence="2" id="KW-0805">Transcription regulation</keyword>
<dbReference type="FunFam" id="1.20.5.170:FF:000020">
    <property type="entry name" value="BZIP transcription factor"/>
    <property type="match status" value="1"/>
</dbReference>
<dbReference type="Gene3D" id="1.20.5.170">
    <property type="match status" value="1"/>
</dbReference>
<dbReference type="SMART" id="SM00338">
    <property type="entry name" value="BRLZ"/>
    <property type="match status" value="1"/>
</dbReference>
<reference evidence="8 9" key="1">
    <citation type="submission" date="2020-08" db="EMBL/GenBank/DDBJ databases">
        <title>Plant Genome Project.</title>
        <authorList>
            <person name="Zhang R.-G."/>
        </authorList>
    </citation>
    <scope>NUCLEOTIDE SEQUENCE [LARGE SCALE GENOMIC DNA]</scope>
    <source>
        <tissue evidence="8">Rhizome</tissue>
    </source>
</reference>
<name>A0A8J5FXX2_ZINOF</name>
<feature type="compositionally biased region" description="Low complexity" evidence="6">
    <location>
        <begin position="9"/>
        <end position="18"/>
    </location>
</feature>
<dbReference type="GO" id="GO:0000976">
    <property type="term" value="F:transcription cis-regulatory region binding"/>
    <property type="evidence" value="ECO:0007669"/>
    <property type="project" value="TreeGrafter"/>
</dbReference>
<dbReference type="InterPro" id="IPR045314">
    <property type="entry name" value="bZIP_plant_GBF1"/>
</dbReference>
<organism evidence="8 9">
    <name type="scientific">Zingiber officinale</name>
    <name type="common">Ginger</name>
    <name type="synonym">Amomum zingiber</name>
    <dbReference type="NCBI Taxonomy" id="94328"/>
    <lineage>
        <taxon>Eukaryota</taxon>
        <taxon>Viridiplantae</taxon>
        <taxon>Streptophyta</taxon>
        <taxon>Embryophyta</taxon>
        <taxon>Tracheophyta</taxon>
        <taxon>Spermatophyta</taxon>
        <taxon>Magnoliopsida</taxon>
        <taxon>Liliopsida</taxon>
        <taxon>Zingiberales</taxon>
        <taxon>Zingiberaceae</taxon>
        <taxon>Zingiber</taxon>
    </lineage>
</organism>
<evidence type="ECO:0000256" key="2">
    <source>
        <dbReference type="ARBA" id="ARBA00023015"/>
    </source>
</evidence>
<accession>A0A8J5FXX2</accession>
<feature type="domain" description="BZIP" evidence="7">
    <location>
        <begin position="37"/>
        <end position="79"/>
    </location>
</feature>
<feature type="region of interest" description="Disordered" evidence="6">
    <location>
        <begin position="9"/>
        <end position="30"/>
    </location>
</feature>
<sequence length="188" mass="20841">MIVARMACGSVTSSGSTSRTLNPGSTTEEEELRALIEQRKLRRMLSNRESARRSRMRKQKHMQDLTAQVGRLRKENGQILIALDATAQLCAGVVAENTVLRAQAVELSARLKSLNEIAYCYLMEMEGGSSMAANQVLLLAAPMCVKEVVEKQDRKIPCKKIDWSSFQIVTHTIPKRNKTVGVPVLALD</sequence>
<evidence type="ECO:0000256" key="3">
    <source>
        <dbReference type="ARBA" id="ARBA00023125"/>
    </source>
</evidence>
<dbReference type="AlphaFoldDB" id="A0A8J5FXX2"/>
<dbReference type="InterPro" id="IPR004827">
    <property type="entry name" value="bZIP"/>
</dbReference>
<dbReference type="PROSITE" id="PS50217">
    <property type="entry name" value="BZIP"/>
    <property type="match status" value="1"/>
</dbReference>
<evidence type="ECO:0000256" key="4">
    <source>
        <dbReference type="ARBA" id="ARBA00023163"/>
    </source>
</evidence>
<proteinExistence type="predicted"/>
<gene>
    <name evidence="8" type="ORF">ZIOFF_047470</name>
</gene>
<dbReference type="EMBL" id="JACMSC010000013">
    <property type="protein sequence ID" value="KAG6492507.1"/>
    <property type="molecule type" value="Genomic_DNA"/>
</dbReference>
<evidence type="ECO:0000313" key="8">
    <source>
        <dbReference type="EMBL" id="KAG6492507.1"/>
    </source>
</evidence>
<dbReference type="Proteomes" id="UP000734854">
    <property type="component" value="Unassembled WGS sequence"/>
</dbReference>
<dbReference type="InterPro" id="IPR046347">
    <property type="entry name" value="bZIP_sf"/>
</dbReference>
<keyword evidence="4" id="KW-0804">Transcription</keyword>
<dbReference type="GO" id="GO:0005634">
    <property type="term" value="C:nucleus"/>
    <property type="evidence" value="ECO:0007669"/>
    <property type="project" value="UniProtKB-SubCell"/>
</dbReference>
<evidence type="ECO:0000256" key="6">
    <source>
        <dbReference type="SAM" id="MobiDB-lite"/>
    </source>
</evidence>
<evidence type="ECO:0000313" key="9">
    <source>
        <dbReference type="Proteomes" id="UP000734854"/>
    </source>
</evidence>
<dbReference type="SUPFAM" id="SSF57959">
    <property type="entry name" value="Leucine zipper domain"/>
    <property type="match status" value="1"/>
</dbReference>
<dbReference type="Pfam" id="PF00170">
    <property type="entry name" value="bZIP_1"/>
    <property type="match status" value="1"/>
</dbReference>